<feature type="domain" description="PA14" evidence="1">
    <location>
        <begin position="15"/>
        <end position="158"/>
    </location>
</feature>
<comment type="caution">
    <text evidence="2">The sequence shown here is derived from an EMBL/GenBank/DDBJ whole genome shotgun (WGS) entry which is preliminary data.</text>
</comment>
<dbReference type="Gene3D" id="2.120.10.30">
    <property type="entry name" value="TolB, C-terminal domain"/>
    <property type="match status" value="1"/>
</dbReference>
<organism evidence="2 3">
    <name type="scientific">Aeoliella straminimaris</name>
    <dbReference type="NCBI Taxonomy" id="2954799"/>
    <lineage>
        <taxon>Bacteria</taxon>
        <taxon>Pseudomonadati</taxon>
        <taxon>Planctomycetota</taxon>
        <taxon>Planctomycetia</taxon>
        <taxon>Pirellulales</taxon>
        <taxon>Lacipirellulaceae</taxon>
        <taxon>Aeoliella</taxon>
    </lineage>
</organism>
<dbReference type="PROSITE" id="PS51820">
    <property type="entry name" value="PA14"/>
    <property type="match status" value="1"/>
</dbReference>
<evidence type="ECO:0000313" key="3">
    <source>
        <dbReference type="Proteomes" id="UP001155241"/>
    </source>
</evidence>
<dbReference type="InterPro" id="IPR037524">
    <property type="entry name" value="PA14/GLEYA"/>
</dbReference>
<name>A0A9X2FB11_9BACT</name>
<dbReference type="InterPro" id="IPR011042">
    <property type="entry name" value="6-blade_b-propeller_TolB-like"/>
</dbReference>
<evidence type="ECO:0000313" key="2">
    <source>
        <dbReference type="EMBL" id="MCO6044943.1"/>
    </source>
</evidence>
<dbReference type="PANTHER" id="PTHR33546:SF1">
    <property type="entry name" value="LARGE, MULTIFUNCTIONAL SECRETED PROTEIN"/>
    <property type="match status" value="1"/>
</dbReference>
<dbReference type="SUPFAM" id="SSF63829">
    <property type="entry name" value="Calcium-dependent phosphotriesterase"/>
    <property type="match status" value="1"/>
</dbReference>
<dbReference type="InterPro" id="IPR011658">
    <property type="entry name" value="PA14_dom"/>
</dbReference>
<dbReference type="Proteomes" id="UP001155241">
    <property type="component" value="Unassembled WGS sequence"/>
</dbReference>
<sequence>MASAVLGDTAKPKPEREPGVRLQVFEVERPMGRGQRLAGEQSANLDRTIAQFHLEGDEEFLDEVAECYVARLTSQLEIEREGNYVFEVVSWAPADLWIDGNVVAQGVHTQHGIATSVHLAAGKHVVRVEFCVGGGEPHFAMRWTPPGANKAAEIPTDVITAEAFYFRPTSPGFKLLENEAARPGLHRKVAGLYPSLDIETIHPPEVEVPVGGLATMRDGTLVVATFDARKLRAPHPQPEPDGELWLYHNPTGDPAKIERELIAEKLYEPAGVCVVGDAIYVSQRLEVTKFQRDETTGNWQPTTVASGWDCNDFHALSFGLVHEPGPEGHPGFLCMAKGTGLGLKQNPPQHGSVWRIDLSLPVGKNVEAITGGHRTPNGLGWGPEGTLWVTDNQGEYTPANEMNLVVDGKFYGFFQRAADGAEPSPFQPGATREHNSAAVTEASVWLPQDEIANSPSEPVMIPAGWPFAGQMLVGDVKYGGVNRVSLQQVDGVWQGAAYRFTQGCEGGINRLAFGPDGALYVGGIGGDHASTWNWVDPTGKKTYQALQRLTPNGEVTFDIEHMSLRPQGVEVRFTQPVDNSWLADTGNYQLQQWTYEATPGYGGPKKHVEPVAVQKATPASDRRSVLLELEGLKPNRVLHLVTNPRSVDDQPIWSAEAWYTVRRLPSRDDQEPQLPHVVFVT</sequence>
<dbReference type="InterPro" id="IPR012938">
    <property type="entry name" value="Glc/Sorbosone_DH"/>
</dbReference>
<dbReference type="EMBL" id="JAMXLR010000048">
    <property type="protein sequence ID" value="MCO6044943.1"/>
    <property type="molecule type" value="Genomic_DNA"/>
</dbReference>
<dbReference type="RefSeq" id="WP_252853057.1">
    <property type="nucleotide sequence ID" value="NZ_JAMXLR010000048.1"/>
</dbReference>
<dbReference type="PANTHER" id="PTHR33546">
    <property type="entry name" value="LARGE, MULTIFUNCTIONAL SECRETED PROTEIN-RELATED"/>
    <property type="match status" value="1"/>
</dbReference>
<feature type="non-terminal residue" evidence="2">
    <location>
        <position position="681"/>
    </location>
</feature>
<dbReference type="SMART" id="SM00758">
    <property type="entry name" value="PA14"/>
    <property type="match status" value="1"/>
</dbReference>
<dbReference type="Pfam" id="PF07995">
    <property type="entry name" value="GSDH"/>
    <property type="match status" value="1"/>
</dbReference>
<accession>A0A9X2FB11</accession>
<dbReference type="AlphaFoldDB" id="A0A9X2FB11"/>
<protein>
    <submittedName>
        <fullName evidence="2">PA14 domain-containing protein</fullName>
    </submittedName>
</protein>
<dbReference type="SUPFAM" id="SSF56988">
    <property type="entry name" value="Anthrax protective antigen"/>
    <property type="match status" value="1"/>
</dbReference>
<evidence type="ECO:0000259" key="1">
    <source>
        <dbReference type="PROSITE" id="PS51820"/>
    </source>
</evidence>
<gene>
    <name evidence="2" type="ORF">NG895_13620</name>
</gene>
<keyword evidence="3" id="KW-1185">Reference proteome</keyword>
<dbReference type="Gene3D" id="3.90.182.10">
    <property type="entry name" value="Toxin - Anthrax Protective Antigen,domain 1"/>
    <property type="match status" value="1"/>
</dbReference>
<reference evidence="2" key="1">
    <citation type="submission" date="2022-06" db="EMBL/GenBank/DDBJ databases">
        <title>Aeoliella straminimaris, a novel planctomycete from sediments.</title>
        <authorList>
            <person name="Vitorino I.R."/>
            <person name="Lage O.M."/>
        </authorList>
    </citation>
    <scope>NUCLEOTIDE SEQUENCE</scope>
    <source>
        <strain evidence="2">ICT_H6.2</strain>
    </source>
</reference>
<proteinExistence type="predicted"/>
<dbReference type="Pfam" id="PF07691">
    <property type="entry name" value="PA14"/>
    <property type="match status" value="1"/>
</dbReference>